<reference evidence="3 4" key="1">
    <citation type="submission" date="2019-12" db="EMBL/GenBank/DDBJ databases">
        <authorList>
            <person name="Alioto T."/>
            <person name="Alioto T."/>
            <person name="Gomez Garrido J."/>
        </authorList>
    </citation>
    <scope>NUCLEOTIDE SEQUENCE [LARGE SCALE GENOMIC DNA]</scope>
</reference>
<feature type="region of interest" description="Disordered" evidence="2">
    <location>
        <begin position="359"/>
        <end position="389"/>
    </location>
</feature>
<organism evidence="3 4">
    <name type="scientific">Olea europaea subsp. europaea</name>
    <dbReference type="NCBI Taxonomy" id="158383"/>
    <lineage>
        <taxon>Eukaryota</taxon>
        <taxon>Viridiplantae</taxon>
        <taxon>Streptophyta</taxon>
        <taxon>Embryophyta</taxon>
        <taxon>Tracheophyta</taxon>
        <taxon>Spermatophyta</taxon>
        <taxon>Magnoliopsida</taxon>
        <taxon>eudicotyledons</taxon>
        <taxon>Gunneridae</taxon>
        <taxon>Pentapetalae</taxon>
        <taxon>asterids</taxon>
        <taxon>lamiids</taxon>
        <taxon>Lamiales</taxon>
        <taxon>Oleaceae</taxon>
        <taxon>Oleeae</taxon>
        <taxon>Olea</taxon>
    </lineage>
</organism>
<dbReference type="OrthoDB" id="29853at2759"/>
<dbReference type="Gramene" id="OE9A008994T1">
    <property type="protein sequence ID" value="OE9A008994C1"/>
    <property type="gene ID" value="OE9A008994"/>
</dbReference>
<evidence type="ECO:0000256" key="1">
    <source>
        <dbReference type="ARBA" id="ARBA00005536"/>
    </source>
</evidence>
<dbReference type="PANTHER" id="PTHR12161:SF5">
    <property type="entry name" value="IST1 HOMOLOG"/>
    <property type="match status" value="1"/>
</dbReference>
<dbReference type="AlphaFoldDB" id="A0A8S0SSY8"/>
<dbReference type="InterPro" id="IPR005061">
    <property type="entry name" value="Ist1"/>
</dbReference>
<evidence type="ECO:0000313" key="3">
    <source>
        <dbReference type="EMBL" id="CAA2994435.1"/>
    </source>
</evidence>
<dbReference type="FunFam" id="1.20.1260.60:FF:000003">
    <property type="entry name" value="IST1-like protein isoform A"/>
    <property type="match status" value="1"/>
</dbReference>
<sequence length="459" mass="50756">MSMLDSFFNKGFKAAKCKTLLKLTIPRIKLLRNRREVQIRQMHREIAKLLESGQEATARIRVEHIIREENMMAAQEIIELFCELIVVRLPVIEAQRECPLDLKEAISSVCFAALRCIDLPELLLVQMLFAGKYGKEFVSAATELMPECGVNRQLLELLSVRAPAPDVKLKLLKEIAEEHELDWIQIPLENGSTRFISGSKAPFPKEKHDEATYSVPEQAASEGFDSDADFDIFDLPEVPKQPVHSNQSTGSAPDVVPFPTSAASESGLEESVEDKQFVPFISPPPQSSASFPVKQRDPPPPVLKPKGETIVDLQDVLLAAQAATETADQAAAAARSAATLAQLRISELAKKTINQSSDACLENPFHKDRPKSDAMEKASSGSPTPSPKAECRNFFGNRAAVLPAYHDTVISHDTGPYQPQRLPFMDDETFFSYPNLFTSQGTNLSSHAQSFTDNSQFHP</sequence>
<feature type="compositionally biased region" description="Basic and acidic residues" evidence="2">
    <location>
        <begin position="364"/>
        <end position="376"/>
    </location>
</feature>
<name>A0A8S0SSY8_OLEEU</name>
<dbReference type="InterPro" id="IPR042277">
    <property type="entry name" value="IST1-like"/>
</dbReference>
<feature type="region of interest" description="Disordered" evidence="2">
    <location>
        <begin position="238"/>
        <end position="299"/>
    </location>
</feature>
<dbReference type="Pfam" id="PF03398">
    <property type="entry name" value="Ist1"/>
    <property type="match status" value="1"/>
</dbReference>
<proteinExistence type="inferred from homology"/>
<feature type="region of interest" description="Disordered" evidence="2">
    <location>
        <begin position="197"/>
        <end position="220"/>
    </location>
</feature>
<gene>
    <name evidence="3" type="ORF">OLEA9_A008994</name>
</gene>
<dbReference type="Gene3D" id="1.20.1260.60">
    <property type="entry name" value="Vacuolar protein sorting-associated protein Ist1"/>
    <property type="match status" value="1"/>
</dbReference>
<evidence type="ECO:0000256" key="2">
    <source>
        <dbReference type="SAM" id="MobiDB-lite"/>
    </source>
</evidence>
<evidence type="ECO:0000313" key="4">
    <source>
        <dbReference type="Proteomes" id="UP000594638"/>
    </source>
</evidence>
<dbReference type="Proteomes" id="UP000594638">
    <property type="component" value="Unassembled WGS sequence"/>
</dbReference>
<accession>A0A8S0SSY8</accession>
<protein>
    <submittedName>
        <fullName evidence="3">Spindle pole body</fullName>
    </submittedName>
</protein>
<dbReference type="PANTHER" id="PTHR12161">
    <property type="entry name" value="IST1 FAMILY MEMBER"/>
    <property type="match status" value="1"/>
</dbReference>
<dbReference type="GO" id="GO:0015031">
    <property type="term" value="P:protein transport"/>
    <property type="evidence" value="ECO:0007669"/>
    <property type="project" value="InterPro"/>
</dbReference>
<comment type="similarity">
    <text evidence="1">Belongs to the IST1 family.</text>
</comment>
<dbReference type="EMBL" id="CACTIH010005474">
    <property type="protein sequence ID" value="CAA2994435.1"/>
    <property type="molecule type" value="Genomic_DNA"/>
</dbReference>
<comment type="caution">
    <text evidence="3">The sequence shown here is derived from an EMBL/GenBank/DDBJ whole genome shotgun (WGS) entry which is preliminary data.</text>
</comment>
<keyword evidence="4" id="KW-1185">Reference proteome</keyword>